<dbReference type="HOGENOM" id="CLU_678200_0_0_1"/>
<sequence length="406" mass="45409">MPARRDETESDSEGSDYYSADEQEESPVDTTDEMMDWEASLNSISIPYALKEDSYIAKVLLCANAATHMAGIRSAQMLRDLMSPDTLELITMIETPACDHEMNIREILDLPLFTAKFTYEPATIHNTPRHIQNLIHELLARGSLVMLHGGTHYITISANKISKEETDNVVIVFSPPLTSTSVDLATLRTFRTSEEASMYVADMFHSLKELHLLSMLPGPPARTAYDAILPIYEANLLLLERTMKLSDMNADVNTNERTIASTSRQLAAEENKTHDATTATIALQAEIETVQREIEKIQTSTNNLLYEQSQVAFLQGEGSGSPVNGKGSKDRQSTWPTNLRRKAEEVRHKITDKWQEWDRGDMSTNKPASSSTRNPFGEGSTWPSKPREKPGSSKVRHLSKSFNDNS</sequence>
<gene>
    <name evidence="2" type="ORF">M408DRAFT_189824</name>
</gene>
<dbReference type="Proteomes" id="UP000054097">
    <property type="component" value="Unassembled WGS sequence"/>
</dbReference>
<name>A0A0C3BNC3_SERVB</name>
<organism evidence="2 3">
    <name type="scientific">Serendipita vermifera MAFF 305830</name>
    <dbReference type="NCBI Taxonomy" id="933852"/>
    <lineage>
        <taxon>Eukaryota</taxon>
        <taxon>Fungi</taxon>
        <taxon>Dikarya</taxon>
        <taxon>Basidiomycota</taxon>
        <taxon>Agaricomycotina</taxon>
        <taxon>Agaricomycetes</taxon>
        <taxon>Sebacinales</taxon>
        <taxon>Serendipitaceae</taxon>
        <taxon>Serendipita</taxon>
    </lineage>
</organism>
<protein>
    <submittedName>
        <fullName evidence="2">Uncharacterized protein</fullName>
    </submittedName>
</protein>
<feature type="compositionally biased region" description="Basic and acidic residues" evidence="1">
    <location>
        <begin position="341"/>
        <end position="361"/>
    </location>
</feature>
<feature type="region of interest" description="Disordered" evidence="1">
    <location>
        <begin position="316"/>
        <end position="406"/>
    </location>
</feature>
<feature type="region of interest" description="Disordered" evidence="1">
    <location>
        <begin position="1"/>
        <end position="30"/>
    </location>
</feature>
<dbReference type="EMBL" id="KN824279">
    <property type="protein sequence ID" value="KIM32961.1"/>
    <property type="molecule type" value="Genomic_DNA"/>
</dbReference>
<evidence type="ECO:0000256" key="1">
    <source>
        <dbReference type="SAM" id="MobiDB-lite"/>
    </source>
</evidence>
<accession>A0A0C3BNC3</accession>
<evidence type="ECO:0000313" key="3">
    <source>
        <dbReference type="Proteomes" id="UP000054097"/>
    </source>
</evidence>
<proteinExistence type="predicted"/>
<dbReference type="AlphaFoldDB" id="A0A0C3BNC3"/>
<reference evidence="3" key="2">
    <citation type="submission" date="2015-01" db="EMBL/GenBank/DDBJ databases">
        <title>Evolutionary Origins and Diversification of the Mycorrhizal Mutualists.</title>
        <authorList>
            <consortium name="DOE Joint Genome Institute"/>
            <consortium name="Mycorrhizal Genomics Consortium"/>
            <person name="Kohler A."/>
            <person name="Kuo A."/>
            <person name="Nagy L.G."/>
            <person name="Floudas D."/>
            <person name="Copeland A."/>
            <person name="Barry K.W."/>
            <person name="Cichocki N."/>
            <person name="Veneault-Fourrey C."/>
            <person name="LaButti K."/>
            <person name="Lindquist E.A."/>
            <person name="Lipzen A."/>
            <person name="Lundell T."/>
            <person name="Morin E."/>
            <person name="Murat C."/>
            <person name="Riley R."/>
            <person name="Ohm R."/>
            <person name="Sun H."/>
            <person name="Tunlid A."/>
            <person name="Henrissat B."/>
            <person name="Grigoriev I.V."/>
            <person name="Hibbett D.S."/>
            <person name="Martin F."/>
        </authorList>
    </citation>
    <scope>NUCLEOTIDE SEQUENCE [LARGE SCALE GENOMIC DNA]</scope>
    <source>
        <strain evidence="3">MAFF 305830</strain>
    </source>
</reference>
<feature type="compositionally biased region" description="Acidic residues" evidence="1">
    <location>
        <begin position="8"/>
        <end position="30"/>
    </location>
</feature>
<evidence type="ECO:0000313" key="2">
    <source>
        <dbReference type="EMBL" id="KIM32961.1"/>
    </source>
</evidence>
<keyword evidence="3" id="KW-1185">Reference proteome</keyword>
<feature type="compositionally biased region" description="Polar residues" evidence="1">
    <location>
        <begin position="362"/>
        <end position="374"/>
    </location>
</feature>
<reference evidence="2 3" key="1">
    <citation type="submission" date="2014-04" db="EMBL/GenBank/DDBJ databases">
        <authorList>
            <consortium name="DOE Joint Genome Institute"/>
            <person name="Kuo A."/>
            <person name="Zuccaro A."/>
            <person name="Kohler A."/>
            <person name="Nagy L.G."/>
            <person name="Floudas D."/>
            <person name="Copeland A."/>
            <person name="Barry K.W."/>
            <person name="Cichocki N."/>
            <person name="Veneault-Fourrey C."/>
            <person name="LaButti K."/>
            <person name="Lindquist E.A."/>
            <person name="Lipzen A."/>
            <person name="Lundell T."/>
            <person name="Morin E."/>
            <person name="Murat C."/>
            <person name="Sun H."/>
            <person name="Tunlid A."/>
            <person name="Henrissat B."/>
            <person name="Grigoriev I.V."/>
            <person name="Hibbett D.S."/>
            <person name="Martin F."/>
            <person name="Nordberg H.P."/>
            <person name="Cantor M.N."/>
            <person name="Hua S.X."/>
        </authorList>
    </citation>
    <scope>NUCLEOTIDE SEQUENCE [LARGE SCALE GENOMIC DNA]</scope>
    <source>
        <strain evidence="2 3">MAFF 305830</strain>
    </source>
</reference>